<accession>A0A5N6TSW9</accession>
<evidence type="ECO:0000313" key="3">
    <source>
        <dbReference type="Proteomes" id="UP000325780"/>
    </source>
</evidence>
<proteinExistence type="predicted"/>
<dbReference type="PANTHER" id="PTHR23225">
    <property type="entry name" value="ZINC FINGER PROTEIN"/>
    <property type="match status" value="1"/>
</dbReference>
<gene>
    <name evidence="2" type="ORF">BDV25DRAFT_156784</name>
</gene>
<dbReference type="GO" id="GO:0003700">
    <property type="term" value="F:DNA-binding transcription factor activity"/>
    <property type="evidence" value="ECO:0007669"/>
    <property type="project" value="InterPro"/>
</dbReference>
<dbReference type="AlphaFoldDB" id="A0A5N6TSW9"/>
<protein>
    <recommendedName>
        <fullName evidence="4">C2H2-type domain-containing protein</fullName>
    </recommendedName>
</protein>
<organism evidence="2 3">
    <name type="scientific">Aspergillus avenaceus</name>
    <dbReference type="NCBI Taxonomy" id="36643"/>
    <lineage>
        <taxon>Eukaryota</taxon>
        <taxon>Fungi</taxon>
        <taxon>Dikarya</taxon>
        <taxon>Ascomycota</taxon>
        <taxon>Pezizomycotina</taxon>
        <taxon>Eurotiomycetes</taxon>
        <taxon>Eurotiomycetidae</taxon>
        <taxon>Eurotiales</taxon>
        <taxon>Aspergillaceae</taxon>
        <taxon>Aspergillus</taxon>
        <taxon>Aspergillus subgen. Circumdati</taxon>
    </lineage>
</organism>
<feature type="region of interest" description="Disordered" evidence="1">
    <location>
        <begin position="176"/>
        <end position="207"/>
    </location>
</feature>
<evidence type="ECO:0000313" key="2">
    <source>
        <dbReference type="EMBL" id="KAE8149219.1"/>
    </source>
</evidence>
<name>A0A5N6TSW9_ASPAV</name>
<feature type="region of interest" description="Disordered" evidence="1">
    <location>
        <begin position="221"/>
        <end position="278"/>
    </location>
</feature>
<feature type="compositionally biased region" description="Basic residues" evidence="1">
    <location>
        <begin position="230"/>
        <end position="247"/>
    </location>
</feature>
<dbReference type="Proteomes" id="UP000325780">
    <property type="component" value="Unassembled WGS sequence"/>
</dbReference>
<evidence type="ECO:0008006" key="4">
    <source>
        <dbReference type="Google" id="ProtNLM"/>
    </source>
</evidence>
<evidence type="ECO:0000256" key="1">
    <source>
        <dbReference type="SAM" id="MobiDB-lite"/>
    </source>
</evidence>
<dbReference type="EMBL" id="ML742131">
    <property type="protein sequence ID" value="KAE8149219.1"/>
    <property type="molecule type" value="Genomic_DNA"/>
</dbReference>
<dbReference type="OrthoDB" id="5388486at2759"/>
<reference evidence="2 3" key="1">
    <citation type="submission" date="2019-04" db="EMBL/GenBank/DDBJ databases">
        <title>Friends and foes A comparative genomics study of 23 Aspergillus species from section Flavi.</title>
        <authorList>
            <consortium name="DOE Joint Genome Institute"/>
            <person name="Kjaerbolling I."/>
            <person name="Vesth T."/>
            <person name="Frisvad J.C."/>
            <person name="Nybo J.L."/>
            <person name="Theobald S."/>
            <person name="Kildgaard S."/>
            <person name="Isbrandt T."/>
            <person name="Kuo A."/>
            <person name="Sato A."/>
            <person name="Lyhne E.K."/>
            <person name="Kogle M.E."/>
            <person name="Wiebenga A."/>
            <person name="Kun R.S."/>
            <person name="Lubbers R.J."/>
            <person name="Makela M.R."/>
            <person name="Barry K."/>
            <person name="Chovatia M."/>
            <person name="Clum A."/>
            <person name="Daum C."/>
            <person name="Haridas S."/>
            <person name="He G."/>
            <person name="LaButti K."/>
            <person name="Lipzen A."/>
            <person name="Mondo S."/>
            <person name="Riley R."/>
            <person name="Salamov A."/>
            <person name="Simmons B.A."/>
            <person name="Magnuson J.K."/>
            <person name="Henrissat B."/>
            <person name="Mortensen U.H."/>
            <person name="Larsen T.O."/>
            <person name="Devries R.P."/>
            <person name="Grigoriev I.V."/>
            <person name="Machida M."/>
            <person name="Baker S.E."/>
            <person name="Andersen M.R."/>
        </authorList>
    </citation>
    <scope>NUCLEOTIDE SEQUENCE [LARGE SCALE GENOMIC DNA]</scope>
    <source>
        <strain evidence="2 3">IBT 18842</strain>
    </source>
</reference>
<keyword evidence="3" id="KW-1185">Reference proteome</keyword>
<dbReference type="PANTHER" id="PTHR23225:SF2">
    <property type="entry name" value="AT09679P-RELATED"/>
    <property type="match status" value="1"/>
</dbReference>
<dbReference type="InterPro" id="IPR039970">
    <property type="entry name" value="TF_Grauzone"/>
</dbReference>
<sequence>MENSHSYPDLQQLTDPSIQDYELFPDPHSLSDPVIHQRTSQIQQQLSLGEFATKPPWYPSSMSLSEPSLCLGSASSQPGMAIKPRPIMSDIPSPLSGHSISPRLETVRDNNYSWWNMGCYMSPPPSCADTMLPSTDYWPPASPSTQVNAEYSVAPSQIVQGYPAPMPITELELELEPETGSEPLCESDCYSHQDSDSSVINNASGYAPSEIDNAQESIVTLTQNKPSTHTPRRKRGPRSKNGVRKPTTKNQTTAALPTRTRLPARANSSKAKPPKRHRPQRTFICSFARYGCTSSFASKNEWKRHEISQHVQLGFYRCDVGQCNINNLSNGRASSSTNDFNRKDLFVQHQRRMHSPWPKYNSASDDQKRQFNSTLEHVHNRCWHEQRQAPPRSRCGFCGLDFSGPDSWNKRMEHVGRHFEKSDVPLDAEDEDIALRDWAVDEGILCWADGKWKLVSLCEK</sequence>